<protein>
    <submittedName>
        <fullName evidence="3 4">Uncharacterized protein isoform X1</fullName>
    </submittedName>
</protein>
<feature type="region of interest" description="Disordered" evidence="1">
    <location>
        <begin position="1"/>
        <end position="77"/>
    </location>
</feature>
<sequence>MPTQADHVVGLRNQSRGGRGFGLPSATRFQSGHLPSGIIPVSRGMPVKNGAGIGSESDMDTSSDSDSEAYGGRYSVETSPQDDKFVNGVLFSKAVNSFYGEDNVTVGAFILNIVHFAGKRQSNFRSLGAQGIRSIDASVPDLRNETSEVYYFNGNLQPNAKTPRQVLQGAGVQNYKLPDDVPSAPPLAGSVSETNQVSGQPRADFFPHSTKLDGSATADMPNTGNGTPLNSTAKTACDASLRAAGVSLHSLPAKIPTFHASGLGSWNAFISYDACIRLCLHAWASECMEAPIFLENECAVLRDAFGLKHVLLQSEEELLRKRSAELISEGACVKPKKIIGKMKVQVRKVKMVLEPPTGCSLSSLKPPLKKLEPFRVRLSSIKSALSSEWETYKKVRVSPRMPSNGSLSRQSLAYVNAGTQYVKELPELVKIGITALRNHSTSYEMVQETYSCSLRLKNSSEEDTVKMQPGSGETHVFLPDGLGDDLIIEVHDSKGKYCGRAMAQVAEIADNPADKLRWWSIYQEPEHELVGRIQLYINYSNQEENSHLKYGSVAETVAYDFVLETAMKAQQFQQRKLLLHGSWKWLVTQFASYYGVSDAYTKLRYLSYVMDVATPTADCLDLVHDLLFPVVMKGKSKEALSHQENRMLGDVSDQIEQTIAVVFENYKSLDESSPSGVADVFTPATGFAASALVPALKLYKLLHDILSSEAQLKLCRYFQTAVKKRSKRHMSETDEIVSNNNGNVLMDPVTISAAYQKIKSLCLNIRREIFTDIEIHDQHVLPSFIDLPNLSSSIYSTELNSRLQTFLVACPPPSPLPPVTELVVATADFQRDLASWNIKAVKGGVDSKQLFHSYITFWIQEKRLTLLELCKPDKVKWSSFQALDLTTPFVDDIYDQLKETLKEYDVIISHWPEYTIQLESAITDVEKTVIETMEKHYADVLYALKENSIPIKLGLKYVQKFAKGTVSAYSVCRELGIFLNSVKRILDVLRPPIEAQIKVWGSCIPDGGSTIPGEHLSEVTVMLRAKLRTYLQGVTEKLVENTRLQPSTKLKKIIQDAKENVVESDVRSRMQPLKDLLEKMIDQLYNLLDPQVFIIVSRGIWDRMAQDVLRFLAERKENRSWYKASRVAVSVLDDIFASRMQQLLGNALQQKDVEPPGSIMEVRSMLS</sequence>
<proteinExistence type="predicted"/>
<reference evidence="3 4" key="1">
    <citation type="submission" date="2025-05" db="UniProtKB">
        <authorList>
            <consortium name="RefSeq"/>
        </authorList>
    </citation>
    <scope>IDENTIFICATION</scope>
    <source>
        <tissue evidence="3 4">Leaves</tissue>
    </source>
</reference>
<dbReference type="PANTHER" id="PTHR31110">
    <property type="entry name" value="PESTICIDAL CRYSTAL CRY8BA PROTEIN"/>
    <property type="match status" value="1"/>
</dbReference>
<evidence type="ECO:0000313" key="4">
    <source>
        <dbReference type="RefSeq" id="XP_071915733.1"/>
    </source>
</evidence>
<dbReference type="PANTHER" id="PTHR31110:SF2">
    <property type="entry name" value="PESTICIDAL CRYSTAL CRY8BA PROTEIN"/>
    <property type="match status" value="1"/>
</dbReference>
<evidence type="ECO:0000313" key="3">
    <source>
        <dbReference type="RefSeq" id="XP_071915732.1"/>
    </source>
</evidence>
<dbReference type="GeneID" id="113701788"/>
<evidence type="ECO:0000313" key="2">
    <source>
        <dbReference type="Proteomes" id="UP001652660"/>
    </source>
</evidence>
<organism evidence="2 3">
    <name type="scientific">Coffea arabica</name>
    <name type="common">Arabian coffee</name>
    <dbReference type="NCBI Taxonomy" id="13443"/>
    <lineage>
        <taxon>Eukaryota</taxon>
        <taxon>Viridiplantae</taxon>
        <taxon>Streptophyta</taxon>
        <taxon>Embryophyta</taxon>
        <taxon>Tracheophyta</taxon>
        <taxon>Spermatophyta</taxon>
        <taxon>Magnoliopsida</taxon>
        <taxon>eudicotyledons</taxon>
        <taxon>Gunneridae</taxon>
        <taxon>Pentapetalae</taxon>
        <taxon>asterids</taxon>
        <taxon>lamiids</taxon>
        <taxon>Gentianales</taxon>
        <taxon>Rubiaceae</taxon>
        <taxon>Ixoroideae</taxon>
        <taxon>Gardenieae complex</taxon>
        <taxon>Bertiereae - Coffeeae clade</taxon>
        <taxon>Coffeeae</taxon>
        <taxon>Coffea</taxon>
    </lineage>
</organism>
<keyword evidence="2" id="KW-1185">Reference proteome</keyword>
<feature type="compositionally biased region" description="Acidic residues" evidence="1">
    <location>
        <begin position="57"/>
        <end position="67"/>
    </location>
</feature>
<accession>A0ABM4V885</accession>
<gene>
    <name evidence="3 4" type="primary">LOC113701788</name>
</gene>
<evidence type="ECO:0000256" key="1">
    <source>
        <dbReference type="SAM" id="MobiDB-lite"/>
    </source>
</evidence>
<dbReference type="Proteomes" id="UP001652660">
    <property type="component" value="Chromosome 7e"/>
</dbReference>
<dbReference type="RefSeq" id="XP_071915732.1">
    <property type="nucleotide sequence ID" value="XM_072059631.1"/>
</dbReference>
<name>A0ABM4V885_COFAR</name>
<dbReference type="RefSeq" id="XP_071915733.1">
    <property type="nucleotide sequence ID" value="XM_072059632.1"/>
</dbReference>